<keyword evidence="4" id="KW-1185">Reference proteome</keyword>
<evidence type="ECO:0000256" key="1">
    <source>
        <dbReference type="SAM" id="MobiDB-lite"/>
    </source>
</evidence>
<evidence type="ECO:0000259" key="2">
    <source>
        <dbReference type="Pfam" id="PF00149"/>
    </source>
</evidence>
<dbReference type="InterPro" id="IPR029052">
    <property type="entry name" value="Metallo-depent_PP-like"/>
</dbReference>
<feature type="domain" description="Calcineurin-like phosphoesterase" evidence="2">
    <location>
        <begin position="73"/>
        <end position="388"/>
    </location>
</feature>
<organism evidence="3 4">
    <name type="scientific">Pendulispora albinea</name>
    <dbReference type="NCBI Taxonomy" id="2741071"/>
    <lineage>
        <taxon>Bacteria</taxon>
        <taxon>Pseudomonadati</taxon>
        <taxon>Myxococcota</taxon>
        <taxon>Myxococcia</taxon>
        <taxon>Myxococcales</taxon>
        <taxon>Sorangiineae</taxon>
        <taxon>Pendulisporaceae</taxon>
        <taxon>Pendulispora</taxon>
    </lineage>
</organism>
<proteinExistence type="predicted"/>
<dbReference type="SUPFAM" id="SSF56300">
    <property type="entry name" value="Metallo-dependent phosphatases"/>
    <property type="match status" value="1"/>
</dbReference>
<feature type="region of interest" description="Disordered" evidence="1">
    <location>
        <begin position="220"/>
        <end position="240"/>
    </location>
</feature>
<dbReference type="EMBL" id="CP089984">
    <property type="protein sequence ID" value="WXB13214.1"/>
    <property type="molecule type" value="Genomic_DNA"/>
</dbReference>
<dbReference type="Gene3D" id="3.60.21.10">
    <property type="match status" value="1"/>
</dbReference>
<gene>
    <name evidence="3" type="ORF">LZC94_35890</name>
</gene>
<sequence length="486" mass="52003">MKLTDGETIVPTHTVAPSMETPSSKDPSAREQRLASGYGEFTTGPGEPVLDRTLDDMPPPLIPMGAKRTRLVRFAHLADFQIADDESPTRLAALDGPPPAEAAFRPQEGHGCRMTNAVVRTVNRIHKDLPLDFVLLGGDNSDSAQKNELEWVLALMDGGSRLACDSGDRDDPVPGPNNDGKDPFAPEGLDVPWYWVTGNHDILIQGNFVVDATSIEQSKGTLASGGTRDYRQPGSPITTDSIVPDGNRAALSRTSVIDRVVIDRGKAGLLPAHGLGAYAKEKKKAFYTSDFGDSGVRLIVLDTAAETGGSEGVLRKSDLEGFVKPALADAKAEKKFVILASHHAAASFSDGGGFGGTKQPDTVSTQEWENLLTSNPHVIAHFAAHSHVHRVRPVSSIVPGTSAYWEITTSAIADYPHEFRTVEIADEGNDYLSITSVAADFSTEDDPVALTGRKLGILDYTSHGVGSGQGTAKDRNVKLWIKKPKL</sequence>
<feature type="region of interest" description="Disordered" evidence="1">
    <location>
        <begin position="1"/>
        <end position="33"/>
    </location>
</feature>
<feature type="region of interest" description="Disordered" evidence="1">
    <location>
        <begin position="163"/>
        <end position="184"/>
    </location>
</feature>
<evidence type="ECO:0000313" key="4">
    <source>
        <dbReference type="Proteomes" id="UP001370348"/>
    </source>
</evidence>
<name>A0ABZ2LUC6_9BACT</name>
<dbReference type="Pfam" id="PF00149">
    <property type="entry name" value="Metallophos"/>
    <property type="match status" value="1"/>
</dbReference>
<dbReference type="InterPro" id="IPR004843">
    <property type="entry name" value="Calcineurin-like_PHP"/>
</dbReference>
<reference evidence="3 4" key="1">
    <citation type="submission" date="2021-12" db="EMBL/GenBank/DDBJ databases">
        <title>Discovery of the Pendulisporaceae a myxobacterial family with distinct sporulation behavior and unique specialized metabolism.</title>
        <authorList>
            <person name="Garcia R."/>
            <person name="Popoff A."/>
            <person name="Bader C.D."/>
            <person name="Loehr J."/>
            <person name="Walesch S."/>
            <person name="Walt C."/>
            <person name="Boldt J."/>
            <person name="Bunk B."/>
            <person name="Haeckl F.J.F.P.J."/>
            <person name="Gunesch A.P."/>
            <person name="Birkelbach J."/>
            <person name="Nuebel U."/>
            <person name="Pietschmann T."/>
            <person name="Bach T."/>
            <person name="Mueller R."/>
        </authorList>
    </citation>
    <scope>NUCLEOTIDE SEQUENCE [LARGE SCALE GENOMIC DNA]</scope>
    <source>
        <strain evidence="3 4">MSr11954</strain>
    </source>
</reference>
<dbReference type="RefSeq" id="WP_394822834.1">
    <property type="nucleotide sequence ID" value="NZ_CP089984.1"/>
</dbReference>
<accession>A0ABZ2LUC6</accession>
<protein>
    <submittedName>
        <fullName evidence="3">Metallophosphoesterase</fullName>
    </submittedName>
</protein>
<evidence type="ECO:0000313" key="3">
    <source>
        <dbReference type="EMBL" id="WXB13214.1"/>
    </source>
</evidence>
<dbReference type="Proteomes" id="UP001370348">
    <property type="component" value="Chromosome"/>
</dbReference>